<dbReference type="GO" id="GO:0008131">
    <property type="term" value="F:primary methylamine oxidase activity"/>
    <property type="evidence" value="ECO:0007669"/>
    <property type="project" value="InterPro"/>
</dbReference>
<comment type="caution">
    <text evidence="4">The sequence shown here is derived from an EMBL/GenBank/DDBJ whole genome shotgun (WGS) entry which is preliminary data.</text>
</comment>
<protein>
    <recommendedName>
        <fullName evidence="1">Amine oxidase</fullName>
        <ecNumber evidence="1">1.4.3.-</ecNumber>
    </recommendedName>
</protein>
<dbReference type="EC" id="1.4.3.-" evidence="1"/>
<dbReference type="GeneID" id="19169373"/>
<evidence type="ECO:0000256" key="1">
    <source>
        <dbReference type="RuleBase" id="RU000672"/>
    </source>
</evidence>
<comment type="PTM">
    <text evidence="1">Topaquinone (TPQ) is generated by copper-dependent autoxidation of a specific tyrosyl residue.</text>
</comment>
<reference evidence="4 5" key="1">
    <citation type="submission" date="2013-03" db="EMBL/GenBank/DDBJ databases">
        <title>The Genome Sequence of Capronia epimyces CBS 606.96.</title>
        <authorList>
            <consortium name="The Broad Institute Genomics Platform"/>
            <person name="Cuomo C."/>
            <person name="de Hoog S."/>
            <person name="Gorbushina A."/>
            <person name="Walker B."/>
            <person name="Young S.K."/>
            <person name="Zeng Q."/>
            <person name="Gargeya S."/>
            <person name="Fitzgerald M."/>
            <person name="Haas B."/>
            <person name="Abouelleil A."/>
            <person name="Allen A.W."/>
            <person name="Alvarado L."/>
            <person name="Arachchi H.M."/>
            <person name="Berlin A.M."/>
            <person name="Chapman S.B."/>
            <person name="Gainer-Dewar J."/>
            <person name="Goldberg J."/>
            <person name="Griggs A."/>
            <person name="Gujja S."/>
            <person name="Hansen M."/>
            <person name="Howarth C."/>
            <person name="Imamovic A."/>
            <person name="Ireland A."/>
            <person name="Larimer J."/>
            <person name="McCowan C."/>
            <person name="Murphy C."/>
            <person name="Pearson M."/>
            <person name="Poon T.W."/>
            <person name="Priest M."/>
            <person name="Roberts A."/>
            <person name="Saif S."/>
            <person name="Shea T."/>
            <person name="Sisk P."/>
            <person name="Sykes S."/>
            <person name="Wortman J."/>
            <person name="Nusbaum C."/>
            <person name="Birren B."/>
        </authorList>
    </citation>
    <scope>NUCLEOTIDE SEQUENCE [LARGE SCALE GENOMIC DNA]</scope>
    <source>
        <strain evidence="4 5">CBS 606.96</strain>
    </source>
</reference>
<feature type="domain" description="Copper amine oxidase N2-terminal" evidence="3">
    <location>
        <begin position="8"/>
        <end position="73"/>
    </location>
</feature>
<dbReference type="GO" id="GO:0005507">
    <property type="term" value="F:copper ion binding"/>
    <property type="evidence" value="ECO:0007669"/>
    <property type="project" value="InterPro"/>
</dbReference>
<dbReference type="InterPro" id="IPR016182">
    <property type="entry name" value="Cu_amine_oxidase_N-reg"/>
</dbReference>
<dbReference type="OrthoDB" id="5421007at2759"/>
<keyword evidence="1" id="KW-0479">Metal-binding</keyword>
<dbReference type="InterPro" id="IPR000269">
    <property type="entry name" value="Cu_amine_oxidase"/>
</dbReference>
<dbReference type="STRING" id="1182542.W9XWH7"/>
<sequence>MTATPSRHPFDPLTPQEISQAAHHVRAAFPNQDAYFRVITLSEPPKADMIQFLEAESKHDIPQTRLARVAMVQAFLGPRDSDHFFQLKVDVTSGKILKQAQLHGCHPHVDASDMQRIERACLDNSGVQDAIKAMQLPEGALVKIEPWTYATDGMNDMSQKINMCYFYMHLSHHPDANYYAYPLDLCVEVSGNARVLNIYSLPNGTSNEISTTARPYDQKKIHDSNVEYHPDLFLEHRTTTKPYHVSQPQGPSFVAEGNLIR</sequence>
<dbReference type="PANTHER" id="PTHR10638:SF33">
    <property type="entry name" value="AMINE OXIDASE"/>
    <property type="match status" value="1"/>
</dbReference>
<gene>
    <name evidence="4" type="ORF">A1O3_05258</name>
</gene>
<dbReference type="SUPFAM" id="SSF54416">
    <property type="entry name" value="Amine oxidase N-terminal region"/>
    <property type="match status" value="2"/>
</dbReference>
<keyword evidence="1" id="KW-0186">Copper</keyword>
<dbReference type="Pfam" id="PF02727">
    <property type="entry name" value="Cu_amine_oxidN2"/>
    <property type="match status" value="1"/>
</dbReference>
<dbReference type="RefSeq" id="XP_007733573.1">
    <property type="nucleotide sequence ID" value="XM_007735383.1"/>
</dbReference>
<feature type="region of interest" description="Disordered" evidence="2">
    <location>
        <begin position="242"/>
        <end position="261"/>
    </location>
</feature>
<comment type="similarity">
    <text evidence="1">Belongs to the copper/topaquinone oxidase family.</text>
</comment>
<proteinExistence type="inferred from homology"/>
<dbReference type="EMBL" id="AMGY01000004">
    <property type="protein sequence ID" value="EXJ84588.1"/>
    <property type="molecule type" value="Genomic_DNA"/>
</dbReference>
<dbReference type="HOGENOM" id="CLU_1065587_0_0_1"/>
<keyword evidence="1" id="KW-0801">TPQ</keyword>
<dbReference type="GO" id="GO:0009308">
    <property type="term" value="P:amine metabolic process"/>
    <property type="evidence" value="ECO:0007669"/>
    <property type="project" value="UniProtKB-UniRule"/>
</dbReference>
<organism evidence="4 5">
    <name type="scientific">Capronia epimyces CBS 606.96</name>
    <dbReference type="NCBI Taxonomy" id="1182542"/>
    <lineage>
        <taxon>Eukaryota</taxon>
        <taxon>Fungi</taxon>
        <taxon>Dikarya</taxon>
        <taxon>Ascomycota</taxon>
        <taxon>Pezizomycotina</taxon>
        <taxon>Eurotiomycetes</taxon>
        <taxon>Chaetothyriomycetidae</taxon>
        <taxon>Chaetothyriales</taxon>
        <taxon>Herpotrichiellaceae</taxon>
        <taxon>Capronia</taxon>
    </lineage>
</organism>
<dbReference type="eggNOG" id="KOG1186">
    <property type="taxonomic scope" value="Eukaryota"/>
</dbReference>
<dbReference type="Proteomes" id="UP000019478">
    <property type="component" value="Unassembled WGS sequence"/>
</dbReference>
<dbReference type="GO" id="GO:0048038">
    <property type="term" value="F:quinone binding"/>
    <property type="evidence" value="ECO:0007669"/>
    <property type="project" value="InterPro"/>
</dbReference>
<name>W9XWH7_9EURO</name>
<dbReference type="PANTHER" id="PTHR10638">
    <property type="entry name" value="COPPER AMINE OXIDASE"/>
    <property type="match status" value="1"/>
</dbReference>
<keyword evidence="1" id="KW-0560">Oxidoreductase</keyword>
<dbReference type="AlphaFoldDB" id="W9XWH7"/>
<evidence type="ECO:0000313" key="4">
    <source>
        <dbReference type="EMBL" id="EXJ84588.1"/>
    </source>
</evidence>
<keyword evidence="5" id="KW-1185">Reference proteome</keyword>
<accession>W9XWH7</accession>
<dbReference type="Gene3D" id="3.10.450.40">
    <property type="match status" value="2"/>
</dbReference>
<evidence type="ECO:0000256" key="2">
    <source>
        <dbReference type="SAM" id="MobiDB-lite"/>
    </source>
</evidence>
<evidence type="ECO:0000313" key="5">
    <source>
        <dbReference type="Proteomes" id="UP000019478"/>
    </source>
</evidence>
<dbReference type="InterPro" id="IPR015800">
    <property type="entry name" value="Cu_amine_oxidase_N2"/>
</dbReference>
<comment type="cofactor">
    <cofactor evidence="1">
        <name>Cu cation</name>
        <dbReference type="ChEBI" id="CHEBI:23378"/>
    </cofactor>
    <text evidence="1">Contains 1 topaquinone per subunit.</text>
</comment>
<evidence type="ECO:0000259" key="3">
    <source>
        <dbReference type="Pfam" id="PF02727"/>
    </source>
</evidence>